<evidence type="ECO:0000256" key="7">
    <source>
        <dbReference type="ARBA" id="ARBA00023002"/>
    </source>
</evidence>
<reference evidence="15" key="2">
    <citation type="submission" date="2017-02" db="EMBL/GenBank/DDBJ databases">
        <title>Sunflower complete genome.</title>
        <authorList>
            <person name="Langlade N."/>
            <person name="Munos S."/>
        </authorList>
    </citation>
    <scope>NUCLEOTIDE SEQUENCE [LARGE SCALE GENOMIC DNA]</scope>
    <source>
        <tissue evidence="15">Leaves</tissue>
    </source>
</reference>
<dbReference type="InterPro" id="IPR036422">
    <property type="entry name" value="RuBisCO_lsu_N_sf"/>
</dbReference>
<dbReference type="GO" id="GO:0016984">
    <property type="term" value="F:ribulose-bisphosphate carboxylase activity"/>
    <property type="evidence" value="ECO:0007669"/>
    <property type="project" value="UniProtKB-EC"/>
</dbReference>
<evidence type="ECO:0000313" key="16">
    <source>
        <dbReference type="Proteomes" id="UP000215914"/>
    </source>
</evidence>
<protein>
    <recommendedName>
        <fullName evidence="4">Ribulose bisphosphate carboxylase large chain</fullName>
        <ecNumber evidence="3">4.1.1.39</ecNumber>
    </recommendedName>
</protein>
<dbReference type="AlphaFoldDB" id="A0A251SF74"/>
<accession>A0A251SF74</accession>
<comment type="catalytic activity">
    <reaction evidence="12">
        <text>D-ribulose 1,5-bisphosphate + O2 = 2-phosphoglycolate + (2R)-3-phosphoglycerate + 2 H(+)</text>
        <dbReference type="Rhea" id="RHEA:36631"/>
        <dbReference type="ChEBI" id="CHEBI:15378"/>
        <dbReference type="ChEBI" id="CHEBI:15379"/>
        <dbReference type="ChEBI" id="CHEBI:57870"/>
        <dbReference type="ChEBI" id="CHEBI:58033"/>
        <dbReference type="ChEBI" id="CHEBI:58272"/>
    </reaction>
</comment>
<comment type="catalytic activity">
    <reaction evidence="13">
        <text>2 (2R)-3-phosphoglycerate + 2 H(+) = D-ribulose 1,5-bisphosphate + CO2 + H2O</text>
        <dbReference type="Rhea" id="RHEA:23124"/>
        <dbReference type="ChEBI" id="CHEBI:15377"/>
        <dbReference type="ChEBI" id="CHEBI:15378"/>
        <dbReference type="ChEBI" id="CHEBI:16526"/>
        <dbReference type="ChEBI" id="CHEBI:57870"/>
        <dbReference type="ChEBI" id="CHEBI:58272"/>
        <dbReference type="EC" id="4.1.1.39"/>
    </reaction>
</comment>
<evidence type="ECO:0000256" key="10">
    <source>
        <dbReference type="ARBA" id="ARBA00023239"/>
    </source>
</evidence>
<keyword evidence="9" id="KW-0601">Photorespiration</keyword>
<dbReference type="EMBL" id="CM007903">
    <property type="protein sequence ID" value="OTF97487.1"/>
    <property type="molecule type" value="Genomic_DNA"/>
</dbReference>
<dbReference type="Proteomes" id="UP000215914">
    <property type="component" value="Chromosome 14"/>
</dbReference>
<dbReference type="InParanoid" id="A0A251SF74"/>
<evidence type="ECO:0000256" key="2">
    <source>
        <dbReference type="ARBA" id="ARBA00006204"/>
    </source>
</evidence>
<dbReference type="GO" id="GO:0019253">
    <property type="term" value="P:reductive pentose-phosphate cycle"/>
    <property type="evidence" value="ECO:0007669"/>
    <property type="project" value="UniProtKB-KW"/>
</dbReference>
<proteinExistence type="inferred from homology"/>
<evidence type="ECO:0000256" key="13">
    <source>
        <dbReference type="ARBA" id="ARBA00049469"/>
    </source>
</evidence>
<dbReference type="GO" id="GO:0009536">
    <property type="term" value="C:plastid"/>
    <property type="evidence" value="ECO:0007669"/>
    <property type="project" value="UniProtKB-SubCell"/>
</dbReference>
<comment type="subcellular location">
    <subcellularLocation>
        <location evidence="1">Plastid</location>
    </subcellularLocation>
</comment>
<keyword evidence="6" id="KW-0934">Plastid</keyword>
<dbReference type="PANTHER" id="PTHR42704">
    <property type="entry name" value="RIBULOSE BISPHOSPHATE CARBOXYLASE"/>
    <property type="match status" value="1"/>
</dbReference>
<evidence type="ECO:0000256" key="8">
    <source>
        <dbReference type="ARBA" id="ARBA00023033"/>
    </source>
</evidence>
<dbReference type="EMBL" id="MNCJ02000329">
    <property type="protein sequence ID" value="KAF5768204.1"/>
    <property type="molecule type" value="Genomic_DNA"/>
</dbReference>
<reference evidence="14 16" key="1">
    <citation type="journal article" date="2017" name="Nature">
        <title>The sunflower genome provides insights into oil metabolism, flowering and Asterid evolution.</title>
        <authorList>
            <person name="Badouin H."/>
            <person name="Gouzy J."/>
            <person name="Grassa C.J."/>
            <person name="Murat F."/>
            <person name="Staton S.E."/>
            <person name="Cottret L."/>
            <person name="Lelandais-Briere C."/>
            <person name="Owens G.L."/>
            <person name="Carrere S."/>
            <person name="Mayjonade B."/>
            <person name="Legrand L."/>
            <person name="Gill N."/>
            <person name="Kane N.C."/>
            <person name="Bowers J.E."/>
            <person name="Hubner S."/>
            <person name="Bellec A."/>
            <person name="Berard A."/>
            <person name="Berges H."/>
            <person name="Blanchet N."/>
            <person name="Boniface M.C."/>
            <person name="Brunel D."/>
            <person name="Catrice O."/>
            <person name="Chaidir N."/>
            <person name="Claudel C."/>
            <person name="Donnadieu C."/>
            <person name="Faraut T."/>
            <person name="Fievet G."/>
            <person name="Helmstetter N."/>
            <person name="King M."/>
            <person name="Knapp S.J."/>
            <person name="Lai Z."/>
            <person name="Le Paslier M.C."/>
            <person name="Lippi Y."/>
            <person name="Lorenzon L."/>
            <person name="Mandel J.R."/>
            <person name="Marage G."/>
            <person name="Marchand G."/>
            <person name="Marquand E."/>
            <person name="Bret-Mestries E."/>
            <person name="Morien E."/>
            <person name="Nambeesan S."/>
            <person name="Nguyen T."/>
            <person name="Pegot-Espagnet P."/>
            <person name="Pouilly N."/>
            <person name="Raftis F."/>
            <person name="Sallet E."/>
            <person name="Schiex T."/>
            <person name="Thomas J."/>
            <person name="Vandecasteele C."/>
            <person name="Vares D."/>
            <person name="Vear F."/>
            <person name="Vautrin S."/>
            <person name="Crespi M."/>
            <person name="Mangin B."/>
            <person name="Burke J.M."/>
            <person name="Salse J."/>
            <person name="Munos S."/>
            <person name="Vincourt P."/>
            <person name="Rieseberg L.H."/>
            <person name="Langlade N.B."/>
        </authorList>
    </citation>
    <scope>NUCLEOTIDE SEQUENCE [LARGE SCALE GENOMIC DNA]</scope>
    <source>
        <strain evidence="16">cv. SF193</strain>
        <tissue evidence="14">Leaves</tissue>
    </source>
</reference>
<dbReference type="InterPro" id="IPR033966">
    <property type="entry name" value="RuBisCO"/>
</dbReference>
<keyword evidence="11" id="KW-0120">Carbon dioxide fixation</keyword>
<sequence>MTPKPFMRWRDRFLFCAEAIYSTGTWTTVWTDGLTSLDRYKSRCNIFDLASIVEGNFPKRKWIMGVCDLNY</sequence>
<evidence type="ECO:0000256" key="1">
    <source>
        <dbReference type="ARBA" id="ARBA00004474"/>
    </source>
</evidence>
<evidence type="ECO:0000256" key="6">
    <source>
        <dbReference type="ARBA" id="ARBA00022640"/>
    </source>
</evidence>
<keyword evidence="7" id="KW-0560">Oxidoreductase</keyword>
<keyword evidence="5" id="KW-0113">Calvin cycle</keyword>
<organism evidence="15 16">
    <name type="scientific">Helianthus annuus</name>
    <name type="common">Common sunflower</name>
    <dbReference type="NCBI Taxonomy" id="4232"/>
    <lineage>
        <taxon>Eukaryota</taxon>
        <taxon>Viridiplantae</taxon>
        <taxon>Streptophyta</taxon>
        <taxon>Embryophyta</taxon>
        <taxon>Tracheophyta</taxon>
        <taxon>Spermatophyta</taxon>
        <taxon>Magnoliopsida</taxon>
        <taxon>eudicotyledons</taxon>
        <taxon>Gunneridae</taxon>
        <taxon>Pentapetalae</taxon>
        <taxon>asterids</taxon>
        <taxon>campanulids</taxon>
        <taxon>Asterales</taxon>
        <taxon>Asteraceae</taxon>
        <taxon>Asteroideae</taxon>
        <taxon>Heliantheae alliance</taxon>
        <taxon>Heliantheae</taxon>
        <taxon>Helianthus</taxon>
    </lineage>
</organism>
<dbReference type="GO" id="GO:0009853">
    <property type="term" value="P:photorespiration"/>
    <property type="evidence" value="ECO:0007669"/>
    <property type="project" value="UniProtKB-KW"/>
</dbReference>
<evidence type="ECO:0000256" key="11">
    <source>
        <dbReference type="ARBA" id="ARBA00023300"/>
    </source>
</evidence>
<evidence type="ECO:0000256" key="12">
    <source>
        <dbReference type="ARBA" id="ARBA00048059"/>
    </source>
</evidence>
<evidence type="ECO:0000256" key="5">
    <source>
        <dbReference type="ARBA" id="ARBA00022567"/>
    </source>
</evidence>
<dbReference type="GO" id="GO:0004497">
    <property type="term" value="F:monooxygenase activity"/>
    <property type="evidence" value="ECO:0007669"/>
    <property type="project" value="UniProtKB-KW"/>
</dbReference>
<evidence type="ECO:0000256" key="4">
    <source>
        <dbReference type="ARBA" id="ARBA00017725"/>
    </source>
</evidence>
<dbReference type="SUPFAM" id="SSF54966">
    <property type="entry name" value="RuBisCO, large subunit, small (N-terminal) domain"/>
    <property type="match status" value="1"/>
</dbReference>
<dbReference type="Gene3D" id="3.30.70.150">
    <property type="entry name" value="RuBisCO large subunit, N-terminal domain"/>
    <property type="match status" value="1"/>
</dbReference>
<keyword evidence="10 14" id="KW-0456">Lyase</keyword>
<evidence type="ECO:0000256" key="9">
    <source>
        <dbReference type="ARBA" id="ARBA00023238"/>
    </source>
</evidence>
<evidence type="ECO:0000256" key="3">
    <source>
        <dbReference type="ARBA" id="ARBA00012287"/>
    </source>
</evidence>
<keyword evidence="8" id="KW-0503">Monooxygenase</keyword>
<gene>
    <name evidence="15" type="ORF">HannXRQ_Chr14g0435091</name>
    <name evidence="14" type="ORF">HanXRQr2_Chr14g0633641</name>
</gene>
<evidence type="ECO:0000313" key="15">
    <source>
        <dbReference type="EMBL" id="OTF97487.1"/>
    </source>
</evidence>
<comment type="similarity">
    <text evidence="2">Belongs to the RuBisCO large chain family. Type I subfamily.</text>
</comment>
<reference evidence="14" key="3">
    <citation type="submission" date="2020-06" db="EMBL/GenBank/DDBJ databases">
        <title>Helianthus annuus Genome sequencing and assembly Release 2.</title>
        <authorList>
            <person name="Gouzy J."/>
            <person name="Langlade N."/>
            <person name="Munos S."/>
        </authorList>
    </citation>
    <scope>NUCLEOTIDE SEQUENCE</scope>
    <source>
        <tissue evidence="14">Leaves</tissue>
    </source>
</reference>
<name>A0A251SF74_HELAN</name>
<dbReference type="EC" id="4.1.1.39" evidence="3"/>
<evidence type="ECO:0000313" key="14">
    <source>
        <dbReference type="EMBL" id="KAF5768204.1"/>
    </source>
</evidence>
<dbReference type="PANTHER" id="PTHR42704:SF16">
    <property type="entry name" value="RIBULOSE BISPHOSPHATE CARBOXYLASE LARGE CHAIN"/>
    <property type="match status" value="1"/>
</dbReference>
<dbReference type="Gramene" id="mRNA:HanXRQr2_Chr14g0633641">
    <property type="protein sequence ID" value="CDS:HanXRQr2_Chr14g0633641.1"/>
    <property type="gene ID" value="HanXRQr2_Chr14g0633641"/>
</dbReference>
<keyword evidence="16" id="KW-1185">Reference proteome</keyword>